<accession>A0ABU8IL34</accession>
<dbReference type="InterPro" id="IPR024534">
    <property type="entry name" value="JetD_C"/>
</dbReference>
<dbReference type="EMBL" id="JACFYJ010000003">
    <property type="protein sequence ID" value="MEI5996295.1"/>
    <property type="molecule type" value="Genomic_DNA"/>
</dbReference>
<organism evidence="2 3">
    <name type="scientific">Paraburkholderia bengalensis</name>
    <dbReference type="NCBI Taxonomy" id="2747562"/>
    <lineage>
        <taxon>Bacteria</taxon>
        <taxon>Pseudomonadati</taxon>
        <taxon>Pseudomonadota</taxon>
        <taxon>Betaproteobacteria</taxon>
        <taxon>Burkholderiales</taxon>
        <taxon>Burkholderiaceae</taxon>
        <taxon>Paraburkholderia</taxon>
    </lineage>
</organism>
<keyword evidence="3" id="KW-1185">Reference proteome</keyword>
<evidence type="ECO:0000259" key="1">
    <source>
        <dbReference type="Pfam" id="PF09983"/>
    </source>
</evidence>
<dbReference type="InterPro" id="IPR036078">
    <property type="entry name" value="Spo11/TopoVI_A_sf"/>
</dbReference>
<dbReference type="Proteomes" id="UP001386437">
    <property type="component" value="Unassembled WGS sequence"/>
</dbReference>
<dbReference type="Pfam" id="PF09983">
    <property type="entry name" value="JetD_C"/>
    <property type="match status" value="1"/>
</dbReference>
<dbReference type="SUPFAM" id="SSF56726">
    <property type="entry name" value="DNA topoisomerase IV, alpha subunit"/>
    <property type="match status" value="1"/>
</dbReference>
<dbReference type="RefSeq" id="WP_336596731.1">
    <property type="nucleotide sequence ID" value="NZ_JACFYJ010000003.1"/>
</dbReference>
<feature type="domain" description="Wadjet protein JetD C-terminal" evidence="1">
    <location>
        <begin position="188"/>
        <end position="266"/>
    </location>
</feature>
<reference evidence="2 3" key="1">
    <citation type="journal article" date="2022" name="Arch. Microbiol.">
        <title>Paraburkholderia bengalensis sp. nov. isolated from roots of Oryza sativa, IR64.</title>
        <authorList>
            <person name="Nag P."/>
            <person name="Mondal N."/>
            <person name="Sarkar J."/>
            <person name="Das S."/>
        </authorList>
    </citation>
    <scope>NUCLEOTIDE SEQUENCE [LARGE SCALE GENOMIC DNA]</scope>
    <source>
        <strain evidence="2 3">IR64_4_BI</strain>
    </source>
</reference>
<gene>
    <name evidence="2" type="ORF">H3V53_03455</name>
</gene>
<name>A0ABU8IL34_9BURK</name>
<evidence type="ECO:0000313" key="2">
    <source>
        <dbReference type="EMBL" id="MEI5996295.1"/>
    </source>
</evidence>
<protein>
    <submittedName>
        <fullName evidence="2">DUF2399 domain-containing protein</fullName>
    </submittedName>
</protein>
<evidence type="ECO:0000313" key="3">
    <source>
        <dbReference type="Proteomes" id="UP001386437"/>
    </source>
</evidence>
<comment type="caution">
    <text evidence="2">The sequence shown here is derived from an EMBL/GenBank/DDBJ whole genome shotgun (WGS) entry which is preliminary data.</text>
</comment>
<proteinExistence type="predicted"/>
<sequence>MVSPHEKLHATLKMRCVRVELADLSRLADFLQLETNTSKIAVAGTALSLHLSAFPVLVEVLSCWSTLRKVRGSGPEHVQDWIDAVAVIEYMQRNQEAKADELPIREVSARLFKDSKRIERITAQLDVLLSGSIESEVRQSSDVWREIGLGREEQPVRMAGAVVIRRTRLTSILDEPYAGFPASSVLGVEGHPDYVLTIENQTTFHTEAKRRCMENVLLIYTAGMPSPSWCAMYERLLSSISADVPIRHWGDVDEGGFRIAAYIASTAANAGRTLSPYRMSPDDVPEGARVKADDGKAARMGDFAKKAGWYELAAAILDLKFTAEQESLG</sequence>